<dbReference type="STRING" id="1560345.AWL63_17540"/>
<evidence type="ECO:0000256" key="4">
    <source>
        <dbReference type="ARBA" id="ARBA00023136"/>
    </source>
</evidence>
<feature type="transmembrane region" description="Helical" evidence="5">
    <location>
        <begin position="55"/>
        <end position="72"/>
    </location>
</feature>
<dbReference type="GO" id="GO:0005886">
    <property type="term" value="C:plasma membrane"/>
    <property type="evidence" value="ECO:0007669"/>
    <property type="project" value="UniProtKB-SubCell"/>
</dbReference>
<evidence type="ECO:0000313" key="7">
    <source>
        <dbReference type="Proteomes" id="UP000094256"/>
    </source>
</evidence>
<dbReference type="AlphaFoldDB" id="A0A1B3ZHJ7"/>
<keyword evidence="7" id="KW-1185">Reference proteome</keyword>
<keyword evidence="4 5" id="KW-0472">Membrane</keyword>
<feature type="transmembrane region" description="Helical" evidence="5">
    <location>
        <begin position="23"/>
        <end position="43"/>
    </location>
</feature>
<comment type="subcellular location">
    <subcellularLocation>
        <location evidence="5">Cell inner membrane</location>
        <topology evidence="5">Multi-pass membrane protein</topology>
    </subcellularLocation>
</comment>
<sequence>MAVDYGPLVVFFAVNYLAPGPTVAKAVAATIAFMIAEVAALLFSQLKLGSISPMLWITGALVLVFGGLTIYFHDQQFIQMKPTFVYALFGGLLLFGWLTGRPLLQQLLGTAYPGLDAEGWRKLTRNWAIFFILMAIGNEAVWRGTAMLWGKDAGWNAWLWYKMPGCVIITLVFAMANVPMLMKHGLTLGDDKPPIVPPEG</sequence>
<comment type="similarity">
    <text evidence="5">Belongs to the YciB family.</text>
</comment>
<evidence type="ECO:0000313" key="6">
    <source>
        <dbReference type="EMBL" id="AOH86907.1"/>
    </source>
</evidence>
<keyword evidence="1 5" id="KW-1003">Cell membrane</keyword>
<accession>A0A1B3ZHJ7</accession>
<dbReference type="KEGG" id="span:AWL63_17540"/>
<dbReference type="PANTHER" id="PTHR36917">
    <property type="entry name" value="INTRACELLULAR SEPTATION PROTEIN A-RELATED"/>
    <property type="match status" value="1"/>
</dbReference>
<evidence type="ECO:0000256" key="3">
    <source>
        <dbReference type="ARBA" id="ARBA00022989"/>
    </source>
</evidence>
<name>A0A1B3ZHJ7_9SPHN</name>
<dbReference type="PANTHER" id="PTHR36917:SF1">
    <property type="entry name" value="INNER MEMBRANE-SPANNING PROTEIN YCIB"/>
    <property type="match status" value="1"/>
</dbReference>
<comment type="function">
    <text evidence="5">Plays a role in cell envelope biogenesis, maintenance of cell envelope integrity and membrane homeostasis.</text>
</comment>
<dbReference type="Proteomes" id="UP000094256">
    <property type="component" value="Chromosome"/>
</dbReference>
<keyword evidence="2 5" id="KW-0812">Transmembrane</keyword>
<keyword evidence="5" id="KW-0997">Cell inner membrane</keyword>
<protein>
    <recommendedName>
        <fullName evidence="5">Inner membrane-spanning protein YciB</fullName>
    </recommendedName>
</protein>
<dbReference type="EMBL" id="CP014168">
    <property type="protein sequence ID" value="AOH86907.1"/>
    <property type="molecule type" value="Genomic_DNA"/>
</dbReference>
<evidence type="ECO:0000256" key="1">
    <source>
        <dbReference type="ARBA" id="ARBA00022475"/>
    </source>
</evidence>
<organism evidence="6 7">
    <name type="scientific">Sphingomonas panacis</name>
    <dbReference type="NCBI Taxonomy" id="1560345"/>
    <lineage>
        <taxon>Bacteria</taxon>
        <taxon>Pseudomonadati</taxon>
        <taxon>Pseudomonadota</taxon>
        <taxon>Alphaproteobacteria</taxon>
        <taxon>Sphingomonadales</taxon>
        <taxon>Sphingomonadaceae</taxon>
        <taxon>Sphingomonas</taxon>
    </lineage>
</organism>
<dbReference type="HAMAP" id="MF_00189">
    <property type="entry name" value="YciB"/>
    <property type="match status" value="1"/>
</dbReference>
<feature type="transmembrane region" description="Helical" evidence="5">
    <location>
        <begin position="158"/>
        <end position="178"/>
    </location>
</feature>
<keyword evidence="3 5" id="KW-1133">Transmembrane helix</keyword>
<evidence type="ECO:0000256" key="2">
    <source>
        <dbReference type="ARBA" id="ARBA00022692"/>
    </source>
</evidence>
<evidence type="ECO:0000256" key="5">
    <source>
        <dbReference type="HAMAP-Rule" id="MF_00189"/>
    </source>
</evidence>
<feature type="transmembrane region" description="Helical" evidence="5">
    <location>
        <begin position="125"/>
        <end position="146"/>
    </location>
</feature>
<dbReference type="OrthoDB" id="9788219at2"/>
<gene>
    <name evidence="5" type="primary">yciB</name>
    <name evidence="6" type="ORF">AWL63_17540</name>
</gene>
<feature type="transmembrane region" description="Helical" evidence="5">
    <location>
        <begin position="84"/>
        <end position="104"/>
    </location>
</feature>
<reference evidence="6 7" key="1">
    <citation type="submission" date="2016-01" db="EMBL/GenBank/DDBJ databases">
        <title>Complete genome and mega plasmid sequence of Sphingomonas panacis DCY99 elicits systemic resistance in rice to Xanthomonas oryzae.</title>
        <authorList>
            <person name="Kim Y.J."/>
            <person name="Yang D.C."/>
            <person name="Sing P."/>
        </authorList>
    </citation>
    <scope>NUCLEOTIDE SEQUENCE [LARGE SCALE GENOMIC DNA]</scope>
    <source>
        <strain evidence="6 7">DCY99</strain>
    </source>
</reference>
<dbReference type="InterPro" id="IPR006008">
    <property type="entry name" value="YciB"/>
</dbReference>
<proteinExistence type="inferred from homology"/>
<dbReference type="Pfam" id="PF04279">
    <property type="entry name" value="IspA"/>
    <property type="match status" value="1"/>
</dbReference>